<dbReference type="Pfam" id="PF09992">
    <property type="entry name" value="NAGPA"/>
    <property type="match status" value="1"/>
</dbReference>
<dbReference type="EMBL" id="JAFREP010000014">
    <property type="protein sequence ID" value="MBO1319898.1"/>
    <property type="molecule type" value="Genomic_DNA"/>
</dbReference>
<dbReference type="Proteomes" id="UP000664417">
    <property type="component" value="Unassembled WGS sequence"/>
</dbReference>
<reference evidence="2" key="1">
    <citation type="submission" date="2021-03" db="EMBL/GenBank/DDBJ databases">
        <authorList>
            <person name="Wang G."/>
        </authorList>
    </citation>
    <scope>NUCLEOTIDE SEQUENCE</scope>
    <source>
        <strain evidence="2">KCTC 12899</strain>
    </source>
</reference>
<evidence type="ECO:0000259" key="1">
    <source>
        <dbReference type="Pfam" id="PF09992"/>
    </source>
</evidence>
<keyword evidence="2" id="KW-0378">Hydrolase</keyword>
<keyword evidence="2" id="KW-0326">Glycosidase</keyword>
<evidence type="ECO:0000313" key="3">
    <source>
        <dbReference type="Proteomes" id="UP000664417"/>
    </source>
</evidence>
<keyword evidence="3" id="KW-1185">Reference proteome</keyword>
<comment type="caution">
    <text evidence="2">The sequence shown here is derived from an EMBL/GenBank/DDBJ whole genome shotgun (WGS) entry which is preliminary data.</text>
</comment>
<dbReference type="InterPro" id="IPR018711">
    <property type="entry name" value="NAGPA"/>
</dbReference>
<feature type="domain" description="Phosphodiester glycosidase" evidence="1">
    <location>
        <begin position="67"/>
        <end position="205"/>
    </location>
</feature>
<accession>A0A8J7QKI8</accession>
<name>A0A8J7QKI8_9BACT</name>
<protein>
    <submittedName>
        <fullName evidence="2">Phosphodiester glycosidase family protein</fullName>
    </submittedName>
</protein>
<sequence length="230" mass="25699">MSVWFVLSALSLLGNPTLPLEWRQGGKTTQIWTIPIPAAQNHGFGFHDAPDREKGQRIGAFWSPHQYQWMVNGGYFEADFSPSGYCRIDGRDLNTRVNPKLSGFLAIDASGRLSMHTRLPDRTRYPTILQTGPHIIDPGGNVGIRRHTGRIAARTVIGRRTNGDLLVLVTAPIDLYDLAQLVKQEIPDIERLLNLDGGPSTALRLGDIRIDNLTPVRNYLYKRKQTPPTP</sequence>
<evidence type="ECO:0000313" key="2">
    <source>
        <dbReference type="EMBL" id="MBO1319898.1"/>
    </source>
</evidence>
<gene>
    <name evidence="2" type="ORF">J3U88_15585</name>
</gene>
<dbReference type="GO" id="GO:0016798">
    <property type="term" value="F:hydrolase activity, acting on glycosyl bonds"/>
    <property type="evidence" value="ECO:0007669"/>
    <property type="project" value="UniProtKB-KW"/>
</dbReference>
<dbReference type="RefSeq" id="WP_207859849.1">
    <property type="nucleotide sequence ID" value="NZ_JAFREP010000014.1"/>
</dbReference>
<proteinExistence type="predicted"/>
<organism evidence="2 3">
    <name type="scientific">Acanthopleuribacter pedis</name>
    <dbReference type="NCBI Taxonomy" id="442870"/>
    <lineage>
        <taxon>Bacteria</taxon>
        <taxon>Pseudomonadati</taxon>
        <taxon>Acidobacteriota</taxon>
        <taxon>Holophagae</taxon>
        <taxon>Acanthopleuribacterales</taxon>
        <taxon>Acanthopleuribacteraceae</taxon>
        <taxon>Acanthopleuribacter</taxon>
    </lineage>
</organism>
<dbReference type="AlphaFoldDB" id="A0A8J7QKI8"/>